<dbReference type="EMBL" id="FNTX01000002">
    <property type="protein sequence ID" value="SEE95139.1"/>
    <property type="molecule type" value="Genomic_DNA"/>
</dbReference>
<evidence type="ECO:0000256" key="2">
    <source>
        <dbReference type="ARBA" id="ARBA00023125"/>
    </source>
</evidence>
<dbReference type="AlphaFoldDB" id="A0A1H5N0I0"/>
<dbReference type="PROSITE" id="PS50949">
    <property type="entry name" value="HTH_GNTR"/>
    <property type="match status" value="1"/>
</dbReference>
<dbReference type="GO" id="GO:0003677">
    <property type="term" value="F:DNA binding"/>
    <property type="evidence" value="ECO:0007669"/>
    <property type="project" value="UniProtKB-KW"/>
</dbReference>
<gene>
    <name evidence="5" type="ORF">SAMN04488554_3821</name>
</gene>
<dbReference type="InterPro" id="IPR011711">
    <property type="entry name" value="GntR_C"/>
</dbReference>
<dbReference type="Pfam" id="PF00392">
    <property type="entry name" value="GntR"/>
    <property type="match status" value="1"/>
</dbReference>
<keyword evidence="1" id="KW-0805">Transcription regulation</keyword>
<dbReference type="InterPro" id="IPR036390">
    <property type="entry name" value="WH_DNA-bd_sf"/>
</dbReference>
<dbReference type="SUPFAM" id="SSF48008">
    <property type="entry name" value="GntR ligand-binding domain-like"/>
    <property type="match status" value="1"/>
</dbReference>
<dbReference type="Gene3D" id="1.10.10.10">
    <property type="entry name" value="Winged helix-like DNA-binding domain superfamily/Winged helix DNA-binding domain"/>
    <property type="match status" value="1"/>
</dbReference>
<evidence type="ECO:0000313" key="6">
    <source>
        <dbReference type="Proteomes" id="UP000199220"/>
    </source>
</evidence>
<dbReference type="PRINTS" id="PR00035">
    <property type="entry name" value="HTHGNTR"/>
</dbReference>
<keyword evidence="2 5" id="KW-0238">DNA-binding</keyword>
<accession>A0A1H5N0I0</accession>
<evidence type="ECO:0000256" key="3">
    <source>
        <dbReference type="ARBA" id="ARBA00023163"/>
    </source>
</evidence>
<evidence type="ECO:0000313" key="5">
    <source>
        <dbReference type="EMBL" id="SEE95139.1"/>
    </source>
</evidence>
<dbReference type="OrthoDB" id="8680240at2"/>
<dbReference type="PANTHER" id="PTHR43537">
    <property type="entry name" value="TRANSCRIPTIONAL REGULATOR, GNTR FAMILY"/>
    <property type="match status" value="1"/>
</dbReference>
<dbReference type="InterPro" id="IPR036388">
    <property type="entry name" value="WH-like_DNA-bd_sf"/>
</dbReference>
<dbReference type="SUPFAM" id="SSF46785">
    <property type="entry name" value="Winged helix' DNA-binding domain"/>
    <property type="match status" value="1"/>
</dbReference>
<sequence>MKMSDHSDALKTLIMQAPVSRGDRVRDALRQAILDGVLPQGAPLVERDLAEMLGVSKTPVREALKQLQSSGLVVANSYQRVSVRQLDEVTVRAVDDARLAVEPQAVHLGVERHGATPHTGARQALAEADGWLESDQPAQLGLANRHFHRELYVLCGNEWLINFLDKMEVLASFIATAGWRVEPRYTSEAVEHRTILDAVESGDGERARVLLREHISGASRALLRSLEQDAASAAENG</sequence>
<dbReference type="Gene3D" id="1.20.120.530">
    <property type="entry name" value="GntR ligand-binding domain-like"/>
    <property type="match status" value="1"/>
</dbReference>
<dbReference type="SMART" id="SM00345">
    <property type="entry name" value="HTH_GNTR"/>
    <property type="match status" value="1"/>
</dbReference>
<dbReference type="InterPro" id="IPR008920">
    <property type="entry name" value="TF_FadR/GntR_C"/>
</dbReference>
<dbReference type="Proteomes" id="UP000199220">
    <property type="component" value="Unassembled WGS sequence"/>
</dbReference>
<feature type="domain" description="HTH gntR-type" evidence="4">
    <location>
        <begin position="19"/>
        <end position="86"/>
    </location>
</feature>
<reference evidence="6" key="1">
    <citation type="submission" date="2016-10" db="EMBL/GenBank/DDBJ databases">
        <authorList>
            <person name="Varghese N."/>
            <person name="Submissions S."/>
        </authorList>
    </citation>
    <scope>NUCLEOTIDE SEQUENCE [LARGE SCALE GENOMIC DNA]</scope>
    <source>
        <strain evidence="6">DSM 21368</strain>
    </source>
</reference>
<evidence type="ECO:0000256" key="1">
    <source>
        <dbReference type="ARBA" id="ARBA00023015"/>
    </source>
</evidence>
<protein>
    <submittedName>
        <fullName evidence="5">DNA-binding transcriptional regulator, GntR family</fullName>
    </submittedName>
</protein>
<organism evidence="5 6">
    <name type="scientific">Ruania alba</name>
    <dbReference type="NCBI Taxonomy" id="648782"/>
    <lineage>
        <taxon>Bacteria</taxon>
        <taxon>Bacillati</taxon>
        <taxon>Actinomycetota</taxon>
        <taxon>Actinomycetes</taxon>
        <taxon>Micrococcales</taxon>
        <taxon>Ruaniaceae</taxon>
        <taxon>Ruania</taxon>
    </lineage>
</organism>
<dbReference type="RefSeq" id="WP_089774704.1">
    <property type="nucleotide sequence ID" value="NZ_FNTX01000002.1"/>
</dbReference>
<dbReference type="PANTHER" id="PTHR43537:SF24">
    <property type="entry name" value="GLUCONATE OPERON TRANSCRIPTIONAL REPRESSOR"/>
    <property type="match status" value="1"/>
</dbReference>
<dbReference type="Pfam" id="PF07729">
    <property type="entry name" value="FCD"/>
    <property type="match status" value="1"/>
</dbReference>
<evidence type="ECO:0000259" key="4">
    <source>
        <dbReference type="PROSITE" id="PS50949"/>
    </source>
</evidence>
<dbReference type="GO" id="GO:0003700">
    <property type="term" value="F:DNA-binding transcription factor activity"/>
    <property type="evidence" value="ECO:0007669"/>
    <property type="project" value="InterPro"/>
</dbReference>
<dbReference type="STRING" id="648782.SAMN04488554_3821"/>
<keyword evidence="3" id="KW-0804">Transcription</keyword>
<name>A0A1H5N0I0_9MICO</name>
<dbReference type="CDD" id="cd07377">
    <property type="entry name" value="WHTH_GntR"/>
    <property type="match status" value="1"/>
</dbReference>
<keyword evidence="6" id="KW-1185">Reference proteome</keyword>
<dbReference type="SMART" id="SM00895">
    <property type="entry name" value="FCD"/>
    <property type="match status" value="1"/>
</dbReference>
<proteinExistence type="predicted"/>
<dbReference type="InterPro" id="IPR000524">
    <property type="entry name" value="Tscrpt_reg_HTH_GntR"/>
</dbReference>